<protein>
    <submittedName>
        <fullName evidence="2">Uncharacterized protein</fullName>
    </submittedName>
</protein>
<name>A0AC34Q6E2_9BILA</name>
<organism evidence="1 2">
    <name type="scientific">Panagrolaimus sp. JU765</name>
    <dbReference type="NCBI Taxonomy" id="591449"/>
    <lineage>
        <taxon>Eukaryota</taxon>
        <taxon>Metazoa</taxon>
        <taxon>Ecdysozoa</taxon>
        <taxon>Nematoda</taxon>
        <taxon>Chromadorea</taxon>
        <taxon>Rhabditida</taxon>
        <taxon>Tylenchina</taxon>
        <taxon>Panagrolaimomorpha</taxon>
        <taxon>Panagrolaimoidea</taxon>
        <taxon>Panagrolaimidae</taxon>
        <taxon>Panagrolaimus</taxon>
    </lineage>
</organism>
<dbReference type="Proteomes" id="UP000887576">
    <property type="component" value="Unplaced"/>
</dbReference>
<evidence type="ECO:0000313" key="2">
    <source>
        <dbReference type="WBParaSite" id="JU765_v2.g13497.t1"/>
    </source>
</evidence>
<reference evidence="2" key="1">
    <citation type="submission" date="2022-11" db="UniProtKB">
        <authorList>
            <consortium name="WormBaseParasite"/>
        </authorList>
    </citation>
    <scope>IDENTIFICATION</scope>
</reference>
<dbReference type="WBParaSite" id="JU765_v2.g13497.t1">
    <property type="protein sequence ID" value="JU765_v2.g13497.t1"/>
    <property type="gene ID" value="JU765_v2.g13497"/>
</dbReference>
<evidence type="ECO:0000313" key="1">
    <source>
        <dbReference type="Proteomes" id="UP000887576"/>
    </source>
</evidence>
<proteinExistence type="predicted"/>
<accession>A0AC34Q6E2</accession>
<sequence length="112" mass="12068">MATVAETPPTTTTTINAKMVDLFSDSAVPPHQFARIRLAKMPFVQMGFAARTREMVETTTGSVRTAAHRSDSHVLPSSPVRTVLDRGPRAPMACVARLVPTPTTVPTNAPNR</sequence>